<feature type="compositionally biased region" description="Polar residues" evidence="5">
    <location>
        <begin position="263"/>
        <end position="276"/>
    </location>
</feature>
<dbReference type="CDD" id="cd14978">
    <property type="entry name" value="7tmA_FMRFamide_R-like"/>
    <property type="match status" value="1"/>
</dbReference>
<feature type="domain" description="G-protein coupled receptors family 1 profile" evidence="7">
    <location>
        <begin position="49"/>
        <end position="404"/>
    </location>
</feature>
<feature type="compositionally biased region" description="Polar residues" evidence="5">
    <location>
        <begin position="593"/>
        <end position="609"/>
    </location>
</feature>
<dbReference type="EMBL" id="JAKKPZ010000003">
    <property type="protein sequence ID" value="KAI1723293.1"/>
    <property type="molecule type" value="Genomic_DNA"/>
</dbReference>
<feature type="transmembrane region" description="Helical" evidence="6">
    <location>
        <begin position="107"/>
        <end position="136"/>
    </location>
</feature>
<feature type="compositionally biased region" description="Basic and acidic residues" evidence="5">
    <location>
        <begin position="578"/>
        <end position="592"/>
    </location>
</feature>
<accession>A0AAD4R4T3</accession>
<evidence type="ECO:0000313" key="8">
    <source>
        <dbReference type="EMBL" id="KAI1723293.1"/>
    </source>
</evidence>
<evidence type="ECO:0000256" key="4">
    <source>
        <dbReference type="ARBA" id="ARBA00023136"/>
    </source>
</evidence>
<protein>
    <submittedName>
        <fullName evidence="8">Serpentine type 7TM GPCR chemoreceptor srw domain-containing protein</fullName>
    </submittedName>
</protein>
<feature type="region of interest" description="Disordered" evidence="5">
    <location>
        <begin position="678"/>
        <end position="724"/>
    </location>
</feature>
<evidence type="ECO:0000256" key="6">
    <source>
        <dbReference type="SAM" id="Phobius"/>
    </source>
</evidence>
<feature type="transmembrane region" description="Helical" evidence="6">
    <location>
        <begin position="157"/>
        <end position="177"/>
    </location>
</feature>
<keyword evidence="2 6" id="KW-0812">Transmembrane</keyword>
<dbReference type="InterPro" id="IPR017452">
    <property type="entry name" value="GPCR_Rhodpsn_7TM"/>
</dbReference>
<name>A0AAD4R4T3_9BILA</name>
<dbReference type="Pfam" id="PF10324">
    <property type="entry name" value="7TM_GPCR_Srw"/>
    <property type="match status" value="2"/>
</dbReference>
<feature type="compositionally biased region" description="Acidic residues" evidence="5">
    <location>
        <begin position="681"/>
        <end position="690"/>
    </location>
</feature>
<comment type="caution">
    <text evidence="8">The sequence shown here is derived from an EMBL/GenBank/DDBJ whole genome shotgun (WGS) entry which is preliminary data.</text>
</comment>
<dbReference type="SUPFAM" id="SSF81321">
    <property type="entry name" value="Family A G protein-coupled receptor-like"/>
    <property type="match status" value="1"/>
</dbReference>
<dbReference type="GO" id="GO:0005886">
    <property type="term" value="C:plasma membrane"/>
    <property type="evidence" value="ECO:0007669"/>
    <property type="project" value="TreeGrafter"/>
</dbReference>
<keyword evidence="9" id="KW-1185">Reference proteome</keyword>
<comment type="subcellular location">
    <subcellularLocation>
        <location evidence="1">Membrane</location>
    </subcellularLocation>
</comment>
<keyword evidence="3 6" id="KW-1133">Transmembrane helix</keyword>
<feature type="region of interest" description="Disordered" evidence="5">
    <location>
        <begin position="553"/>
        <end position="617"/>
    </location>
</feature>
<feature type="transmembrane region" description="Helical" evidence="6">
    <location>
        <begin position="34"/>
        <end position="56"/>
    </location>
</feature>
<reference evidence="8" key="1">
    <citation type="submission" date="2022-01" db="EMBL/GenBank/DDBJ databases">
        <title>Genome Sequence Resource for Two Populations of Ditylenchus destructor, the Migratory Endoparasitic Phytonematode.</title>
        <authorList>
            <person name="Zhang H."/>
            <person name="Lin R."/>
            <person name="Xie B."/>
        </authorList>
    </citation>
    <scope>NUCLEOTIDE SEQUENCE</scope>
    <source>
        <strain evidence="8">BazhouSP</strain>
    </source>
</reference>
<dbReference type="InterPro" id="IPR019427">
    <property type="entry name" value="7TM_GPCR_serpentine_rcpt_Srw"/>
</dbReference>
<keyword evidence="4 6" id="KW-0472">Membrane</keyword>
<dbReference type="AlphaFoldDB" id="A0AAD4R4T3"/>
<feature type="transmembrane region" description="Helical" evidence="6">
    <location>
        <begin position="68"/>
        <end position="87"/>
    </location>
</feature>
<dbReference type="PROSITE" id="PS50262">
    <property type="entry name" value="G_PROTEIN_RECEP_F1_2"/>
    <property type="match status" value="1"/>
</dbReference>
<feature type="region of interest" description="Disordered" evidence="5">
    <location>
        <begin position="259"/>
        <end position="311"/>
    </location>
</feature>
<dbReference type="PANTHER" id="PTHR46273">
    <property type="entry name" value="MYOSUPPRESSIN RECEPTOR 1, ISOFORM B-RELATED"/>
    <property type="match status" value="1"/>
</dbReference>
<feature type="transmembrane region" description="Helical" evidence="6">
    <location>
        <begin position="388"/>
        <end position="407"/>
    </location>
</feature>
<dbReference type="SMART" id="SM01381">
    <property type="entry name" value="7TM_GPCR_Srsx"/>
    <property type="match status" value="1"/>
</dbReference>
<dbReference type="InterPro" id="IPR000276">
    <property type="entry name" value="GPCR_Rhodpsn"/>
</dbReference>
<dbReference type="GO" id="GO:0008528">
    <property type="term" value="F:G protein-coupled peptide receptor activity"/>
    <property type="evidence" value="ECO:0007669"/>
    <property type="project" value="InterPro"/>
</dbReference>
<dbReference type="PRINTS" id="PR00237">
    <property type="entry name" value="GPCRRHODOPSN"/>
</dbReference>
<sequence>MDVLDQCQTVIVQLPKQSIIYDWLFAIHAFYRPIHTYVSIVLCALGAVCNFCNIVVLTRKQMRTPVNMILTAMACCDTVVLFSNLVYTTHYTFVAFANCHPRHWSYGWAMFLIAHAHLSLVGHSSSVWLSVMLAMIRYMTLRRRGKMTGVQIGLKHSYIAIASVILFVSIMNAPNFLTYKIMELGLNETCIITDESVRYASAYVPGVSDMAVEADCLVFRLAFWISGTVFKVLPCLLLTLLVSLLTKILDEVQENRQRLLRGSRTSDPTMPSQNGASAPPSPMPTIQDGSIAPDTAHVTNADGDKKPKRSSKYAVVVTNSASSPMPINRNNSLKFGARGGRTDRTTRMLLFIVCVFLITELPQGIMAVLSGMFSEEFRRYIYNSMGDILDLLSLCGACTSFIIYCCMSGQFRNEFRRVFIPNRMRKCWTSSGASSGPGVDHRFQRSFCSDTNNQVTTCSRSGTVGSAALNTASYLRPGSLTADTNHCNGTGGSSILLTADSRCIQMGNAHKQNHSATDLPLLADQGSAVGLRANSPFSAHSDCGLRVTTRFEEGDAEKGRSSPYRYRAGSSTPAGGEELIKEESSFSLDTDKSVQSARSSNTTPTSIKAQNCDRSENSRISSEMFIKNAIKGETEFESGHLRMVNGHDLAPTTVNRRQVAFQEVLVTTSDDEDCRNLLASGDDEDTESDSPVDINLSTPGSKYGESDGKKYTARSDGNGSRWKDTPKMLNGLAISEERYRI</sequence>
<evidence type="ECO:0000259" key="7">
    <source>
        <dbReference type="PROSITE" id="PS50262"/>
    </source>
</evidence>
<evidence type="ECO:0000256" key="1">
    <source>
        <dbReference type="ARBA" id="ARBA00004370"/>
    </source>
</evidence>
<evidence type="ECO:0000256" key="5">
    <source>
        <dbReference type="SAM" id="MobiDB-lite"/>
    </source>
</evidence>
<evidence type="ECO:0000256" key="3">
    <source>
        <dbReference type="ARBA" id="ARBA00022989"/>
    </source>
</evidence>
<feature type="transmembrane region" description="Helical" evidence="6">
    <location>
        <begin position="221"/>
        <end position="246"/>
    </location>
</feature>
<dbReference type="InterPro" id="IPR053219">
    <property type="entry name" value="GPCR_Dmsr-1"/>
</dbReference>
<proteinExistence type="predicted"/>
<dbReference type="Proteomes" id="UP001201812">
    <property type="component" value="Unassembled WGS sequence"/>
</dbReference>
<dbReference type="PANTHER" id="PTHR46273:SF14">
    <property type="entry name" value="G-PROTEIN COUPLED RECEPTOR DMSR-1"/>
    <property type="match status" value="1"/>
</dbReference>
<gene>
    <name evidence="8" type="ORF">DdX_03447</name>
</gene>
<feature type="transmembrane region" description="Helical" evidence="6">
    <location>
        <begin position="348"/>
        <end position="368"/>
    </location>
</feature>
<evidence type="ECO:0000313" key="9">
    <source>
        <dbReference type="Proteomes" id="UP001201812"/>
    </source>
</evidence>
<organism evidence="8 9">
    <name type="scientific">Ditylenchus destructor</name>
    <dbReference type="NCBI Taxonomy" id="166010"/>
    <lineage>
        <taxon>Eukaryota</taxon>
        <taxon>Metazoa</taxon>
        <taxon>Ecdysozoa</taxon>
        <taxon>Nematoda</taxon>
        <taxon>Chromadorea</taxon>
        <taxon>Rhabditida</taxon>
        <taxon>Tylenchina</taxon>
        <taxon>Tylenchomorpha</taxon>
        <taxon>Sphaerularioidea</taxon>
        <taxon>Anguinidae</taxon>
        <taxon>Anguininae</taxon>
        <taxon>Ditylenchus</taxon>
    </lineage>
</organism>
<evidence type="ECO:0000256" key="2">
    <source>
        <dbReference type="ARBA" id="ARBA00022692"/>
    </source>
</evidence>
<dbReference type="Gene3D" id="1.20.1070.10">
    <property type="entry name" value="Rhodopsin 7-helix transmembrane proteins"/>
    <property type="match status" value="1"/>
</dbReference>